<accession>A0A0R3Q8B2</accession>
<dbReference type="InterPro" id="IPR036020">
    <property type="entry name" value="WW_dom_sf"/>
</dbReference>
<name>A0A0R3Q8B2_9BILA</name>
<dbReference type="InterPro" id="IPR038190">
    <property type="entry name" value="SRI_sf"/>
</dbReference>
<evidence type="ECO:0000256" key="3">
    <source>
        <dbReference type="SAM" id="MobiDB-lite"/>
    </source>
</evidence>
<dbReference type="SMART" id="SM00456">
    <property type="entry name" value="WW"/>
    <property type="match status" value="1"/>
</dbReference>
<keyword evidence="6" id="KW-1185">Reference proteome</keyword>
<proteinExistence type="predicted"/>
<evidence type="ECO:0000256" key="2">
    <source>
        <dbReference type="ARBA" id="ARBA00023242"/>
    </source>
</evidence>
<comment type="subcellular location">
    <subcellularLocation>
        <location evidence="1">Nucleus</location>
    </subcellularLocation>
</comment>
<dbReference type="InterPro" id="IPR001202">
    <property type="entry name" value="WW_dom"/>
</dbReference>
<dbReference type="AlphaFoldDB" id="A0A0R3Q8B2"/>
<dbReference type="Proteomes" id="UP000280834">
    <property type="component" value="Unassembled WGS sequence"/>
</dbReference>
<dbReference type="STRING" id="42155.A0A0R3Q8B2"/>
<dbReference type="CDD" id="cd00201">
    <property type="entry name" value="WW"/>
    <property type="match status" value="1"/>
</dbReference>
<dbReference type="PANTHER" id="PTHR46711:SF1">
    <property type="entry name" value="HISTONE-LYSINE N-METHYLTRANSFERASE SETD2"/>
    <property type="match status" value="1"/>
</dbReference>
<organism evidence="7">
    <name type="scientific">Brugia timori</name>
    <dbReference type="NCBI Taxonomy" id="42155"/>
    <lineage>
        <taxon>Eukaryota</taxon>
        <taxon>Metazoa</taxon>
        <taxon>Ecdysozoa</taxon>
        <taxon>Nematoda</taxon>
        <taxon>Chromadorea</taxon>
        <taxon>Rhabditida</taxon>
        <taxon>Spirurina</taxon>
        <taxon>Spiruromorpha</taxon>
        <taxon>Filarioidea</taxon>
        <taxon>Onchocercidae</taxon>
        <taxon>Brugia</taxon>
    </lineage>
</organism>
<dbReference type="InterPro" id="IPR013257">
    <property type="entry name" value="SRI"/>
</dbReference>
<dbReference type="PANTHER" id="PTHR46711">
    <property type="entry name" value="HISTONE-LYSINE N-METHYLTRANSFERASE SETD2"/>
    <property type="match status" value="1"/>
</dbReference>
<evidence type="ECO:0000313" key="6">
    <source>
        <dbReference type="Proteomes" id="UP000280834"/>
    </source>
</evidence>
<evidence type="ECO:0000256" key="1">
    <source>
        <dbReference type="ARBA" id="ARBA00004123"/>
    </source>
</evidence>
<dbReference type="Gene3D" id="1.10.1740.100">
    <property type="entry name" value="Set2, Rpb1 interacting domain"/>
    <property type="match status" value="1"/>
</dbReference>
<dbReference type="Gene3D" id="2.20.70.10">
    <property type="match status" value="1"/>
</dbReference>
<feature type="domain" description="WW" evidence="4">
    <location>
        <begin position="63"/>
        <end position="96"/>
    </location>
</feature>
<reference evidence="7" key="1">
    <citation type="submission" date="2017-02" db="UniProtKB">
        <authorList>
            <consortium name="WormBaseParasite"/>
        </authorList>
    </citation>
    <scope>IDENTIFICATION</scope>
</reference>
<dbReference type="PROSITE" id="PS50020">
    <property type="entry name" value="WW_DOMAIN_2"/>
    <property type="match status" value="1"/>
</dbReference>
<dbReference type="Pfam" id="PF08236">
    <property type="entry name" value="SRI"/>
    <property type="match status" value="1"/>
</dbReference>
<keyword evidence="2" id="KW-0539">Nucleus</keyword>
<dbReference type="WBParaSite" id="BTMF_0000257001-mRNA-1">
    <property type="protein sequence ID" value="BTMF_0000257001-mRNA-1"/>
    <property type="gene ID" value="BTMF_0000257001"/>
</dbReference>
<sequence>MLIIGPIDAENPTDEDIEMLEKHLVTLKAKRAEIRKRLQEAQRKIAQESNEMSDVPPPPPPSQTKQSLWIQATTEEGAVYYYNKETRESVWTLPDESEGGNASADTTTIDTRATFKAEIVKYVGGMLEPIRKLKFASADDYKYVLRKLTHTILEKELKRVGETELKVTESVRDKARKFVAEYLARLGDGQYSRKNKVHNSY</sequence>
<dbReference type="EMBL" id="UZAG01001447">
    <property type="protein sequence ID" value="VDO11300.1"/>
    <property type="molecule type" value="Genomic_DNA"/>
</dbReference>
<dbReference type="GO" id="GO:0046975">
    <property type="term" value="F:histone H3K36 methyltransferase activity"/>
    <property type="evidence" value="ECO:0007669"/>
    <property type="project" value="InterPro"/>
</dbReference>
<dbReference type="GO" id="GO:0005694">
    <property type="term" value="C:chromosome"/>
    <property type="evidence" value="ECO:0007669"/>
    <property type="project" value="InterPro"/>
</dbReference>
<dbReference type="GO" id="GO:0006355">
    <property type="term" value="P:regulation of DNA-templated transcription"/>
    <property type="evidence" value="ECO:0007669"/>
    <property type="project" value="InterPro"/>
</dbReference>
<dbReference type="Pfam" id="PF00397">
    <property type="entry name" value="WW"/>
    <property type="match status" value="1"/>
</dbReference>
<evidence type="ECO:0000259" key="4">
    <source>
        <dbReference type="PROSITE" id="PS50020"/>
    </source>
</evidence>
<reference evidence="5 6" key="2">
    <citation type="submission" date="2018-11" db="EMBL/GenBank/DDBJ databases">
        <authorList>
            <consortium name="Pathogen Informatics"/>
        </authorList>
    </citation>
    <scope>NUCLEOTIDE SEQUENCE [LARGE SCALE GENOMIC DNA]</scope>
</reference>
<evidence type="ECO:0000313" key="7">
    <source>
        <dbReference type="WBParaSite" id="BTMF_0000257001-mRNA-1"/>
    </source>
</evidence>
<dbReference type="InterPro" id="IPR042294">
    <property type="entry name" value="SETD2_animal"/>
</dbReference>
<feature type="region of interest" description="Disordered" evidence="3">
    <location>
        <begin position="38"/>
        <end position="65"/>
    </location>
</feature>
<dbReference type="SUPFAM" id="SSF51045">
    <property type="entry name" value="WW domain"/>
    <property type="match status" value="1"/>
</dbReference>
<gene>
    <name evidence="5" type="ORF">BTMF_LOCUS1892</name>
</gene>
<protein>
    <submittedName>
        <fullName evidence="7">WW domain-containing protein</fullName>
    </submittedName>
</protein>
<evidence type="ECO:0000313" key="5">
    <source>
        <dbReference type="EMBL" id="VDO11300.1"/>
    </source>
</evidence>